<evidence type="ECO:0000256" key="6">
    <source>
        <dbReference type="ARBA" id="ARBA00022527"/>
    </source>
</evidence>
<dbReference type="InterPro" id="IPR050236">
    <property type="entry name" value="Ser_Thr_kinase_AGC"/>
</dbReference>
<dbReference type="InterPro" id="IPR023142">
    <property type="entry name" value="MAST_pre-PK_dom_sf"/>
</dbReference>
<evidence type="ECO:0000256" key="3">
    <source>
        <dbReference type="ARBA" id="ARBA00009903"/>
    </source>
</evidence>
<keyword evidence="5" id="KW-0963">Cytoplasm</keyword>
<keyword evidence="20" id="KW-1185">Reference proteome</keyword>
<keyword evidence="8" id="KW-0808">Transferase</keyword>
<feature type="compositionally biased region" description="Polar residues" evidence="15">
    <location>
        <begin position="212"/>
        <end position="227"/>
    </location>
</feature>
<keyword evidence="10" id="KW-0418">Kinase</keyword>
<dbReference type="CDD" id="cd05609">
    <property type="entry name" value="STKc_MAST"/>
    <property type="match status" value="1"/>
</dbReference>
<feature type="region of interest" description="Disordered" evidence="15">
    <location>
        <begin position="1"/>
        <end position="28"/>
    </location>
</feature>
<feature type="region of interest" description="Disordered" evidence="15">
    <location>
        <begin position="866"/>
        <end position="909"/>
    </location>
</feature>
<dbReference type="Gene3D" id="1.10.510.10">
    <property type="entry name" value="Transferase(Phosphotransferase) domain 1"/>
    <property type="match status" value="1"/>
</dbReference>
<dbReference type="EC" id="2.7.11.1" evidence="4"/>
<dbReference type="InterPro" id="IPR011009">
    <property type="entry name" value="Kinase-like_dom_sf"/>
</dbReference>
<dbReference type="FunFam" id="3.30.200.20:FF:000457">
    <property type="entry name" value="Microtubule-associated serine/threonine-protein kinase"/>
    <property type="match status" value="1"/>
</dbReference>
<evidence type="ECO:0000256" key="15">
    <source>
        <dbReference type="SAM" id="MobiDB-lite"/>
    </source>
</evidence>
<evidence type="ECO:0000256" key="9">
    <source>
        <dbReference type="ARBA" id="ARBA00022741"/>
    </source>
</evidence>
<feature type="region of interest" description="Disordered" evidence="15">
    <location>
        <begin position="1624"/>
        <end position="1667"/>
    </location>
</feature>
<organism evidence="19 20">
    <name type="scientific">Astatotilapia calliptera</name>
    <name type="common">Eastern happy</name>
    <name type="synonym">Chromis callipterus</name>
    <dbReference type="NCBI Taxonomy" id="8154"/>
    <lineage>
        <taxon>Eukaryota</taxon>
        <taxon>Metazoa</taxon>
        <taxon>Chordata</taxon>
        <taxon>Craniata</taxon>
        <taxon>Vertebrata</taxon>
        <taxon>Euteleostomi</taxon>
        <taxon>Actinopterygii</taxon>
        <taxon>Neopterygii</taxon>
        <taxon>Teleostei</taxon>
        <taxon>Neoteleostei</taxon>
        <taxon>Acanthomorphata</taxon>
        <taxon>Ovalentaria</taxon>
        <taxon>Cichlomorphae</taxon>
        <taxon>Cichliformes</taxon>
        <taxon>Cichlidae</taxon>
        <taxon>African cichlids</taxon>
        <taxon>Pseudocrenilabrinae</taxon>
        <taxon>Haplochromini</taxon>
        <taxon>Astatotilapia</taxon>
    </lineage>
</organism>
<feature type="region of interest" description="Disordered" evidence="15">
    <location>
        <begin position="1368"/>
        <end position="1401"/>
    </location>
</feature>
<feature type="region of interest" description="Disordered" evidence="15">
    <location>
        <begin position="252"/>
        <end position="276"/>
    </location>
</feature>
<dbReference type="FunFam" id="1.20.1480.20:FF:000001">
    <property type="entry name" value="microtubule-associated serine/threonine-protein kinase 4 isoform X1"/>
    <property type="match status" value="1"/>
</dbReference>
<dbReference type="Pfam" id="PF00069">
    <property type="entry name" value="Pkinase"/>
    <property type="match status" value="2"/>
</dbReference>
<feature type="compositionally biased region" description="Polar residues" evidence="15">
    <location>
        <begin position="1624"/>
        <end position="1635"/>
    </location>
</feature>
<feature type="compositionally biased region" description="Acidic residues" evidence="15">
    <location>
        <begin position="69"/>
        <end position="83"/>
    </location>
</feature>
<feature type="compositionally biased region" description="Polar residues" evidence="15">
    <location>
        <begin position="1719"/>
        <end position="1732"/>
    </location>
</feature>
<evidence type="ECO:0000256" key="2">
    <source>
        <dbReference type="ARBA" id="ARBA00004496"/>
    </source>
</evidence>
<dbReference type="SUPFAM" id="SSF140482">
    <property type="entry name" value="MAST3 pre-PK domain-like"/>
    <property type="match status" value="1"/>
</dbReference>
<dbReference type="Ensembl" id="ENSACLT00000056394.1">
    <property type="protein sequence ID" value="ENSACLP00000053614.1"/>
    <property type="gene ID" value="ENSACLG00000026723.2"/>
</dbReference>
<accession>A0AAX7T9M7</accession>
<feature type="compositionally biased region" description="Low complexity" evidence="15">
    <location>
        <begin position="263"/>
        <end position="272"/>
    </location>
</feature>
<dbReference type="PROSITE" id="PS51285">
    <property type="entry name" value="AGC_KINASE_CTER"/>
    <property type="match status" value="1"/>
</dbReference>
<name>A0AAX7T9M7_ASTCA</name>
<feature type="region of interest" description="Disordered" evidence="15">
    <location>
        <begin position="50"/>
        <end position="83"/>
    </location>
</feature>
<keyword evidence="9" id="KW-0547">Nucleotide-binding</keyword>
<feature type="compositionally biased region" description="Basic and acidic residues" evidence="15">
    <location>
        <begin position="1368"/>
        <end position="1391"/>
    </location>
</feature>
<feature type="compositionally biased region" description="Polar residues" evidence="15">
    <location>
        <begin position="191"/>
        <end position="203"/>
    </location>
</feature>
<feature type="compositionally biased region" description="Pro residues" evidence="15">
    <location>
        <begin position="1210"/>
        <end position="1225"/>
    </location>
</feature>
<keyword evidence="11" id="KW-0067">ATP-binding</keyword>
<dbReference type="InterPro" id="IPR000719">
    <property type="entry name" value="Prot_kinase_dom"/>
</dbReference>
<feature type="compositionally biased region" description="Polar residues" evidence="15">
    <location>
        <begin position="1642"/>
        <end position="1666"/>
    </location>
</feature>
<feature type="region of interest" description="Disordered" evidence="15">
    <location>
        <begin position="191"/>
        <end position="232"/>
    </location>
</feature>
<dbReference type="Pfam" id="PF08926">
    <property type="entry name" value="DUF1908"/>
    <property type="match status" value="1"/>
</dbReference>
<feature type="domain" description="Protein kinase" evidence="16">
    <location>
        <begin position="532"/>
        <end position="767"/>
    </location>
</feature>
<dbReference type="InterPro" id="IPR041489">
    <property type="entry name" value="PDZ_6"/>
</dbReference>
<dbReference type="InterPro" id="IPR015022">
    <property type="entry name" value="MAST_pre-PK_dom"/>
</dbReference>
<dbReference type="Gene3D" id="1.20.1480.20">
    <property type="entry name" value="MAST3 pre-PK domain-like"/>
    <property type="match status" value="1"/>
</dbReference>
<evidence type="ECO:0000256" key="5">
    <source>
        <dbReference type="ARBA" id="ARBA00022490"/>
    </source>
</evidence>
<evidence type="ECO:0000259" key="16">
    <source>
        <dbReference type="PROSITE" id="PS50011"/>
    </source>
</evidence>
<evidence type="ECO:0000313" key="19">
    <source>
        <dbReference type="Ensembl" id="ENSACLP00000053614.1"/>
    </source>
</evidence>
<dbReference type="GO" id="GO:0035556">
    <property type="term" value="P:intracellular signal transduction"/>
    <property type="evidence" value="ECO:0007669"/>
    <property type="project" value="TreeGrafter"/>
</dbReference>
<comment type="catalytic activity">
    <reaction evidence="13">
        <text>L-threonyl-[protein] + ATP = O-phospho-L-threonyl-[protein] + ADP + H(+)</text>
        <dbReference type="Rhea" id="RHEA:46608"/>
        <dbReference type="Rhea" id="RHEA-COMP:11060"/>
        <dbReference type="Rhea" id="RHEA-COMP:11605"/>
        <dbReference type="ChEBI" id="CHEBI:15378"/>
        <dbReference type="ChEBI" id="CHEBI:30013"/>
        <dbReference type="ChEBI" id="CHEBI:30616"/>
        <dbReference type="ChEBI" id="CHEBI:61977"/>
        <dbReference type="ChEBI" id="CHEBI:456216"/>
        <dbReference type="EC" id="2.7.11.1"/>
    </reaction>
</comment>
<feature type="compositionally biased region" description="Basic and acidic residues" evidence="15">
    <location>
        <begin position="56"/>
        <end position="68"/>
    </location>
</feature>
<evidence type="ECO:0000256" key="13">
    <source>
        <dbReference type="ARBA" id="ARBA00047899"/>
    </source>
</evidence>
<evidence type="ECO:0000256" key="10">
    <source>
        <dbReference type="ARBA" id="ARBA00022777"/>
    </source>
</evidence>
<dbReference type="GO" id="GO:0005737">
    <property type="term" value="C:cytoplasm"/>
    <property type="evidence" value="ECO:0007669"/>
    <property type="project" value="UniProtKB-SubCell"/>
</dbReference>
<dbReference type="GO" id="GO:0005524">
    <property type="term" value="F:ATP binding"/>
    <property type="evidence" value="ECO:0007669"/>
    <property type="project" value="UniProtKB-KW"/>
</dbReference>
<dbReference type="SMART" id="SM00228">
    <property type="entry name" value="PDZ"/>
    <property type="match status" value="1"/>
</dbReference>
<feature type="domain" description="PDZ" evidence="17">
    <location>
        <begin position="966"/>
        <end position="1054"/>
    </location>
</feature>
<feature type="compositionally biased region" description="Low complexity" evidence="15">
    <location>
        <begin position="938"/>
        <end position="961"/>
    </location>
</feature>
<dbReference type="GO" id="GO:0004674">
    <property type="term" value="F:protein serine/threonine kinase activity"/>
    <property type="evidence" value="ECO:0007669"/>
    <property type="project" value="UniProtKB-KW"/>
</dbReference>
<dbReference type="FunFam" id="2.30.42.10:FF:000008">
    <property type="entry name" value="microtubule-associated serine/threonine-protein kinase 4 isoform X2"/>
    <property type="match status" value="1"/>
</dbReference>
<evidence type="ECO:0000256" key="4">
    <source>
        <dbReference type="ARBA" id="ARBA00012513"/>
    </source>
</evidence>
<gene>
    <name evidence="19" type="primary">MAST2</name>
</gene>
<dbReference type="GeneTree" id="ENSGT00940000156399"/>
<dbReference type="Pfam" id="PF17820">
    <property type="entry name" value="PDZ_6"/>
    <property type="match status" value="1"/>
</dbReference>
<dbReference type="Proteomes" id="UP000265100">
    <property type="component" value="Chromosome 7"/>
</dbReference>
<evidence type="ECO:0000259" key="18">
    <source>
        <dbReference type="PROSITE" id="PS51285"/>
    </source>
</evidence>
<reference evidence="19" key="2">
    <citation type="submission" date="2025-08" db="UniProtKB">
        <authorList>
            <consortium name="Ensembl"/>
        </authorList>
    </citation>
    <scope>IDENTIFICATION</scope>
</reference>
<evidence type="ECO:0000256" key="7">
    <source>
        <dbReference type="ARBA" id="ARBA00022553"/>
    </source>
</evidence>
<reference evidence="19" key="3">
    <citation type="submission" date="2025-09" db="UniProtKB">
        <authorList>
            <consortium name="Ensembl"/>
        </authorList>
    </citation>
    <scope>IDENTIFICATION</scope>
</reference>
<comment type="catalytic activity">
    <reaction evidence="14">
        <text>L-seryl-[protein] + ATP = O-phospho-L-seryl-[protein] + ADP + H(+)</text>
        <dbReference type="Rhea" id="RHEA:17989"/>
        <dbReference type="Rhea" id="RHEA-COMP:9863"/>
        <dbReference type="Rhea" id="RHEA-COMP:11604"/>
        <dbReference type="ChEBI" id="CHEBI:15378"/>
        <dbReference type="ChEBI" id="CHEBI:29999"/>
        <dbReference type="ChEBI" id="CHEBI:30616"/>
        <dbReference type="ChEBI" id="CHEBI:83421"/>
        <dbReference type="ChEBI" id="CHEBI:456216"/>
        <dbReference type="EC" id="2.7.11.1"/>
    </reaction>
</comment>
<dbReference type="PANTHER" id="PTHR24356">
    <property type="entry name" value="SERINE/THREONINE-PROTEIN KINASE"/>
    <property type="match status" value="1"/>
</dbReference>
<feature type="compositionally biased region" description="Low complexity" evidence="15">
    <location>
        <begin position="1147"/>
        <end position="1170"/>
    </location>
</feature>
<feature type="compositionally biased region" description="Basic residues" evidence="15">
    <location>
        <begin position="1066"/>
        <end position="1081"/>
    </location>
</feature>
<feature type="compositionally biased region" description="Low complexity" evidence="15">
    <location>
        <begin position="1106"/>
        <end position="1126"/>
    </location>
</feature>
<protein>
    <recommendedName>
        <fullName evidence="4">non-specific serine/threonine protein kinase</fullName>
        <ecNumber evidence="4">2.7.11.1</ecNumber>
    </recommendedName>
</protein>
<feature type="region of interest" description="Disordered" evidence="15">
    <location>
        <begin position="938"/>
        <end position="966"/>
    </location>
</feature>
<evidence type="ECO:0000313" key="20">
    <source>
        <dbReference type="Proteomes" id="UP000265100"/>
    </source>
</evidence>
<dbReference type="SUPFAM" id="SSF56112">
    <property type="entry name" value="Protein kinase-like (PK-like)"/>
    <property type="match status" value="1"/>
</dbReference>
<keyword evidence="6" id="KW-0723">Serine/threonine-protein kinase</keyword>
<evidence type="ECO:0000256" key="1">
    <source>
        <dbReference type="ARBA" id="ARBA00001946"/>
    </source>
</evidence>
<reference evidence="19" key="1">
    <citation type="submission" date="2018-05" db="EMBL/GenBank/DDBJ databases">
        <authorList>
            <person name="Datahose"/>
        </authorList>
    </citation>
    <scope>NUCLEOTIDE SEQUENCE</scope>
</reference>
<dbReference type="Gene3D" id="2.30.42.10">
    <property type="match status" value="1"/>
</dbReference>
<dbReference type="InterPro" id="IPR000961">
    <property type="entry name" value="AGC-kinase_C"/>
</dbReference>
<feature type="region of interest" description="Disordered" evidence="15">
    <location>
        <begin position="1695"/>
        <end position="1736"/>
    </location>
</feature>
<feature type="compositionally biased region" description="Low complexity" evidence="15">
    <location>
        <begin position="9"/>
        <end position="24"/>
    </location>
</feature>
<comment type="cofactor">
    <cofactor evidence="1">
        <name>Mg(2+)</name>
        <dbReference type="ChEBI" id="CHEBI:18420"/>
    </cofactor>
</comment>
<dbReference type="PANTHER" id="PTHR24356:SF224">
    <property type="entry name" value="MICROTUBULE-ASSOCIATED SERINE_THREONINE-PROTEIN KINASE 4"/>
    <property type="match status" value="1"/>
</dbReference>
<dbReference type="PROSITE" id="PS50011">
    <property type="entry name" value="PROTEIN_KINASE_DOM"/>
    <property type="match status" value="1"/>
</dbReference>
<proteinExistence type="inferred from homology"/>
<dbReference type="InterPro" id="IPR001478">
    <property type="entry name" value="PDZ"/>
</dbReference>
<dbReference type="SUPFAM" id="SSF50156">
    <property type="entry name" value="PDZ domain-like"/>
    <property type="match status" value="1"/>
</dbReference>
<dbReference type="InterPro" id="IPR036034">
    <property type="entry name" value="PDZ_sf"/>
</dbReference>
<feature type="domain" description="AGC-kinase C-terminal" evidence="18">
    <location>
        <begin position="768"/>
        <end position="829"/>
    </location>
</feature>
<sequence length="1755" mass="193154">MEKKEFVVSESGESQSSSGSQTLSEGEEMTAALDIKVYGDGEDRLSLHFENVNEVEDGRNVESDKETPGDGEEDEEEGEEDEKFDNILYPPYTYLRKSSNPELTHGLSPALKFKRHLSEDGRNIRRRSLGGGLTGKYLLLPTNLQQTAGQASSETSNLVRMRSLNLGKSDPSLTSSLKELSLPRRGSFCRTSNRKSLIGSGQPSGLPRPHSPLSSLTGTSPQDSPRNFSPSASAHFSFARRTDGRRWSLASLPSSGYGTNTPSSTVSSSCSSQEKLHQLPFQPTPDELHFLSKHFCTESISGDECRRATAMRPRSRSLSPGRSPSCYDHEIIMMNHVYKERFPKATAQMEERIQEIIRSNSPETVLPLADGVLGFAHHQIIELARDCLEKSRLGLITSSYFCELTDKLERLVQESTERSESEEVNFIRELVKKILIVIARPARLLECLEFDPEEFYHLLEAAEGHAKEGQGIKTDIPRYIISQLGLTRDPLEEIAQLTSSDSGIAETPETDDSVSSFSTALRSRRKPCELDFEMIKLISNGAYGAVYLVRHKETKQRFAMKKINKQNLMLRNQIQQAFVERDILTFAENPFVVSMYCSFETRRHLCMVMEYVEGQHSILFYVLLVTSMGHIKLTDFGLSKVGLMNMTTNLYEGHIEKDAREFSDKQVCGTPEYIAPEVILRQGYGKPVDWWAMGIILYEFLVGCVPFFGDTPEELFGQVISDEINWPDGDEAPPPDAQELITLLLRQNPLERLGTGGAAEVKQHQFFHNLDWNGLLRQKAEFIPQLESEDDTSYFDTRSERYHHLETEEEDTNDEDFNVDLRHWPKCIICTFIHYLLLIHVISMGRITVCFIPSIKKGSFSEHLDQLTPRGEGVESPDSTSHTSADHGPPSTSLRPESAVEKSGAVPKVPKSVSTGALSLMIPGDIFGASPLASPLSPYSLSSDPSSRDSSPSRDSSLCPSNPRQPVVIHSSGKKFGFTLRAIRVYACDSDIYTVYHMVWNVEDGGPAHKAGLKAGDLITHVNGEPVHGLVHTEVVELLLKSGSKVAISTTPFENTSIKTGPARRNSYRSKMVRCGKKPKKEKTPERRRSLFRRFAMQPSPLLHTSRSFSSLNHSLSSGESLPGSPTHSLSPRSPTAAFRPAPDFTQSGGNSSQSSSPSSSAPNSPAGSGHIRPSTLHGLGPKLPGQRLRQGRRKSAGSIPLSPLARTPSPTPQPTSPQRSPPPLLSGHSVAISKTTQGFPAKIHSPPTIVRHIVRPKSAEPPRSPLLKRVQSEEKLSPSYTGEKKHLCPRKRSLEVTQEEVQDEDVRTGERDFTGLQSVDEAACEPLTITRLRPVEQGCLKRPISRKMGRQESIEELDKEKLKSKMVVKRQEWSERRESLQKQDALHESDSSAPCAYDGDEGFLVRSQNKVQSSPESGTLEAKAASSTLKDVLYKKLSTRVSEGIAEPSGGSSESDGALRSALCSGHPEWQHSRQGKDGMKPDRLDFKAPSIEFTRKRLSFEEREDCMCRLTSTLHENLHFGSTRSKSLQLDTAMPHDHMKAGLGSVHSSPEGLAPKLFSGRGESAVEKLHLISSAESPLRKTSSEYKLEGRHVSSLKPLEGTLDIGLLSGPRVSKTETCLSKMAENTSDTVSVNPPIRLQSPTESSDTTSRPASEANVQTNSASVHVPANVPNICSSNTEPGVSVSASAFGALPDSKSEHSETSVSSSVKLVGDAGSSGSKTENSASSTAAKVEQKKEVCTINKATSLNIITD</sequence>
<dbReference type="GO" id="GO:0007010">
    <property type="term" value="P:cytoskeleton organization"/>
    <property type="evidence" value="ECO:0007669"/>
    <property type="project" value="TreeGrafter"/>
</dbReference>
<feature type="compositionally biased region" description="Basic and acidic residues" evidence="15">
    <location>
        <begin position="1271"/>
        <end position="1287"/>
    </location>
</feature>
<keyword evidence="12" id="KW-0460">Magnesium</keyword>
<evidence type="ECO:0000256" key="12">
    <source>
        <dbReference type="ARBA" id="ARBA00022842"/>
    </source>
</evidence>
<evidence type="ECO:0000259" key="17">
    <source>
        <dbReference type="PROSITE" id="PS50106"/>
    </source>
</evidence>
<comment type="subcellular location">
    <subcellularLocation>
        <location evidence="2">Cytoplasm</location>
    </subcellularLocation>
</comment>
<evidence type="ECO:0000256" key="11">
    <source>
        <dbReference type="ARBA" id="ARBA00022840"/>
    </source>
</evidence>
<feature type="compositionally biased region" description="Polar residues" evidence="15">
    <location>
        <begin position="252"/>
        <end position="262"/>
    </location>
</feature>
<dbReference type="GO" id="GO:0000287">
    <property type="term" value="F:magnesium ion binding"/>
    <property type="evidence" value="ECO:0007669"/>
    <property type="project" value="InterPro"/>
</dbReference>
<keyword evidence="7" id="KW-0597">Phosphoprotein</keyword>
<dbReference type="PROSITE" id="PS50106">
    <property type="entry name" value="PDZ"/>
    <property type="match status" value="1"/>
</dbReference>
<dbReference type="InterPro" id="IPR037711">
    <property type="entry name" value="MAST"/>
</dbReference>
<evidence type="ECO:0000256" key="8">
    <source>
        <dbReference type="ARBA" id="ARBA00022679"/>
    </source>
</evidence>
<dbReference type="Gene3D" id="3.30.200.20">
    <property type="entry name" value="Phosphorylase Kinase, domain 1"/>
    <property type="match status" value="2"/>
</dbReference>
<feature type="region of interest" description="Disordered" evidence="15">
    <location>
        <begin position="1057"/>
        <end position="1290"/>
    </location>
</feature>
<evidence type="ECO:0000256" key="14">
    <source>
        <dbReference type="ARBA" id="ARBA00048679"/>
    </source>
</evidence>
<comment type="similarity">
    <text evidence="3">Belongs to the protein kinase superfamily. AGC Ser/Thr protein kinase family.</text>
</comment>
<dbReference type="FunFam" id="1.10.510.10:FF:000012">
    <property type="entry name" value="microtubule-associated serine/threonine-protein kinase 2 isoform X1"/>
    <property type="match status" value="1"/>
</dbReference>